<dbReference type="InterPro" id="IPR011055">
    <property type="entry name" value="Dup_hybrid_motif"/>
</dbReference>
<dbReference type="PANTHER" id="PTHR21666:SF270">
    <property type="entry name" value="MUREIN HYDROLASE ACTIVATOR ENVC"/>
    <property type="match status" value="1"/>
</dbReference>
<evidence type="ECO:0000259" key="6">
    <source>
        <dbReference type="Pfam" id="PF24568"/>
    </source>
</evidence>
<accession>A0A4R6TTF8</accession>
<keyword evidence="8" id="KW-1185">Reference proteome</keyword>
<dbReference type="PANTHER" id="PTHR21666">
    <property type="entry name" value="PEPTIDASE-RELATED"/>
    <property type="match status" value="1"/>
</dbReference>
<gene>
    <name evidence="7" type="ORF">EV213_11543</name>
</gene>
<feature type="region of interest" description="Disordered" evidence="3">
    <location>
        <begin position="263"/>
        <end position="299"/>
    </location>
</feature>
<evidence type="ECO:0000313" key="8">
    <source>
        <dbReference type="Proteomes" id="UP000295632"/>
    </source>
</evidence>
<dbReference type="Proteomes" id="UP000295632">
    <property type="component" value="Unassembled WGS sequence"/>
</dbReference>
<dbReference type="InterPro" id="IPR057309">
    <property type="entry name" value="PcsB_CC"/>
</dbReference>
<dbReference type="InterPro" id="IPR050570">
    <property type="entry name" value="Cell_wall_metabolism_enzyme"/>
</dbReference>
<dbReference type="CDD" id="cd12797">
    <property type="entry name" value="M23_peptidase"/>
    <property type="match status" value="1"/>
</dbReference>
<dbReference type="Gene3D" id="2.70.70.10">
    <property type="entry name" value="Glucose Permease (Domain IIA)"/>
    <property type="match status" value="1"/>
</dbReference>
<evidence type="ECO:0000256" key="3">
    <source>
        <dbReference type="SAM" id="MobiDB-lite"/>
    </source>
</evidence>
<feature type="domain" description="M23ase beta-sheet core" evidence="5">
    <location>
        <begin position="321"/>
        <end position="419"/>
    </location>
</feature>
<feature type="coiled-coil region" evidence="2">
    <location>
        <begin position="175"/>
        <end position="254"/>
    </location>
</feature>
<evidence type="ECO:0000256" key="4">
    <source>
        <dbReference type="SAM" id="SignalP"/>
    </source>
</evidence>
<dbReference type="SUPFAM" id="SSF51261">
    <property type="entry name" value="Duplicated hybrid motif"/>
    <property type="match status" value="1"/>
</dbReference>
<feature type="domain" description="Peptidoglycan hydrolase PcsB coiled-coil" evidence="6">
    <location>
        <begin position="107"/>
        <end position="181"/>
    </location>
</feature>
<evidence type="ECO:0000256" key="1">
    <source>
        <dbReference type="ARBA" id="ARBA00022729"/>
    </source>
</evidence>
<proteinExistence type="predicted"/>
<name>A0A4R6TTF8_9BACI</name>
<protein>
    <submittedName>
        <fullName evidence="7">Peptidoglycan hydrolase CwlO-like protein</fullName>
    </submittedName>
</protein>
<evidence type="ECO:0000313" key="7">
    <source>
        <dbReference type="EMBL" id="TDQ36950.1"/>
    </source>
</evidence>
<dbReference type="OrthoDB" id="9805070at2"/>
<keyword evidence="2" id="KW-0175">Coiled coil</keyword>
<organism evidence="7 8">
    <name type="scientific">Aureibacillus halotolerans</name>
    <dbReference type="NCBI Taxonomy" id="1508390"/>
    <lineage>
        <taxon>Bacteria</taxon>
        <taxon>Bacillati</taxon>
        <taxon>Bacillota</taxon>
        <taxon>Bacilli</taxon>
        <taxon>Bacillales</taxon>
        <taxon>Bacillaceae</taxon>
        <taxon>Aureibacillus</taxon>
    </lineage>
</organism>
<dbReference type="InterPro" id="IPR016047">
    <property type="entry name" value="M23ase_b-sheet_dom"/>
</dbReference>
<dbReference type="Pfam" id="PF01551">
    <property type="entry name" value="Peptidase_M23"/>
    <property type="match status" value="1"/>
</dbReference>
<feature type="region of interest" description="Disordered" evidence="3">
    <location>
        <begin position="35"/>
        <end position="70"/>
    </location>
</feature>
<feature type="signal peptide" evidence="4">
    <location>
        <begin position="1"/>
        <end position="28"/>
    </location>
</feature>
<feature type="compositionally biased region" description="Basic and acidic residues" evidence="3">
    <location>
        <begin position="263"/>
        <end position="273"/>
    </location>
</feature>
<reference evidence="7 8" key="1">
    <citation type="submission" date="2019-03" db="EMBL/GenBank/DDBJ databases">
        <title>Genomic Encyclopedia of Type Strains, Phase IV (KMG-IV): sequencing the most valuable type-strain genomes for metagenomic binning, comparative biology and taxonomic classification.</title>
        <authorList>
            <person name="Goeker M."/>
        </authorList>
    </citation>
    <scope>NUCLEOTIDE SEQUENCE [LARGE SCALE GENOMIC DNA]</scope>
    <source>
        <strain evidence="7 8">DSM 28697</strain>
    </source>
</reference>
<feature type="compositionally biased region" description="Low complexity" evidence="3">
    <location>
        <begin position="35"/>
        <end position="53"/>
    </location>
</feature>
<feature type="chain" id="PRO_5020842028" evidence="4">
    <location>
        <begin position="29"/>
        <end position="431"/>
    </location>
</feature>
<dbReference type="Gene3D" id="6.10.250.3150">
    <property type="match status" value="1"/>
</dbReference>
<comment type="caution">
    <text evidence="7">The sequence shown here is derived from an EMBL/GenBank/DDBJ whole genome shotgun (WGS) entry which is preliminary data.</text>
</comment>
<dbReference type="Pfam" id="PF24568">
    <property type="entry name" value="CC_PcsB"/>
    <property type="match status" value="1"/>
</dbReference>
<sequence>MKVLVKALAMISIACLMISSGPLDVAHAANTELQNKMKQNQQQQSEVNDSQQNTDEDLSENQGEQSKVDQQIRALDEKISALSKQIRTKETEIADTKAAIKALQEEIAELKERIKERDAILKQKLRSIQQNGGQLNYLDVLVGASDFSEFVTRANNVSRIAEFDKNMMDQQIADKEALEVKENEVQLKLENLEEQLAELETLNQQLNVQREEKSKLMEQLQVEEHALHEKKQSLEEEEAILKAQEAAIQTEIQNWERQERLRKQREAEARAAAERAAAARNSNQPSAYSGGGEKPPVTSGMFMRPANGPVTSEYGMRWGELHAGIDIGKRGGHVPAVAVADGTVFRSYYSSSYGNVVFVTHNINGQVYTSVYAHMENRTVSSGTSVSKGDTLGYLGNTGYSLGAHLHFELHVGPWNGRKSNSVNPRSYINF</sequence>
<dbReference type="GO" id="GO:0004222">
    <property type="term" value="F:metalloendopeptidase activity"/>
    <property type="evidence" value="ECO:0007669"/>
    <property type="project" value="TreeGrafter"/>
</dbReference>
<evidence type="ECO:0000256" key="2">
    <source>
        <dbReference type="SAM" id="Coils"/>
    </source>
</evidence>
<evidence type="ECO:0000259" key="5">
    <source>
        <dbReference type="Pfam" id="PF01551"/>
    </source>
</evidence>
<dbReference type="AlphaFoldDB" id="A0A4R6TTF8"/>
<keyword evidence="7" id="KW-0378">Hydrolase</keyword>
<keyword evidence="1 4" id="KW-0732">Signal</keyword>
<feature type="compositionally biased region" description="Polar residues" evidence="3">
    <location>
        <begin position="60"/>
        <end position="69"/>
    </location>
</feature>
<dbReference type="EMBL" id="SNYJ01000015">
    <property type="protein sequence ID" value="TDQ36950.1"/>
    <property type="molecule type" value="Genomic_DNA"/>
</dbReference>